<keyword evidence="4 6" id="KW-1133">Transmembrane helix</keyword>
<dbReference type="GO" id="GO:0005886">
    <property type="term" value="C:plasma membrane"/>
    <property type="evidence" value="ECO:0007669"/>
    <property type="project" value="UniProtKB-SubCell"/>
</dbReference>
<keyword evidence="3 6" id="KW-0812">Transmembrane</keyword>
<feature type="transmembrane region" description="Helical" evidence="6">
    <location>
        <begin position="471"/>
        <end position="494"/>
    </location>
</feature>
<dbReference type="Proteomes" id="UP000823603">
    <property type="component" value="Unassembled WGS sequence"/>
</dbReference>
<evidence type="ECO:0000256" key="4">
    <source>
        <dbReference type="ARBA" id="ARBA00022989"/>
    </source>
</evidence>
<evidence type="ECO:0000256" key="1">
    <source>
        <dbReference type="ARBA" id="ARBA00004651"/>
    </source>
</evidence>
<proteinExistence type="predicted"/>
<feature type="transmembrane region" description="Helical" evidence="6">
    <location>
        <begin position="408"/>
        <end position="427"/>
    </location>
</feature>
<evidence type="ECO:0000313" key="7">
    <source>
        <dbReference type="EMBL" id="MBO8471635.1"/>
    </source>
</evidence>
<dbReference type="EMBL" id="JADIMB010000110">
    <property type="protein sequence ID" value="MBO8471635.1"/>
    <property type="molecule type" value="Genomic_DNA"/>
</dbReference>
<evidence type="ECO:0000256" key="3">
    <source>
        <dbReference type="ARBA" id="ARBA00022692"/>
    </source>
</evidence>
<dbReference type="PANTHER" id="PTHR30250">
    <property type="entry name" value="PST FAMILY PREDICTED COLANIC ACID TRANSPORTER"/>
    <property type="match status" value="1"/>
</dbReference>
<evidence type="ECO:0000313" key="8">
    <source>
        <dbReference type="Proteomes" id="UP000823603"/>
    </source>
</evidence>
<organism evidence="7 8">
    <name type="scientific">Candidatus Cryptobacteroides faecavium</name>
    <dbReference type="NCBI Taxonomy" id="2840762"/>
    <lineage>
        <taxon>Bacteria</taxon>
        <taxon>Pseudomonadati</taxon>
        <taxon>Bacteroidota</taxon>
        <taxon>Bacteroidia</taxon>
        <taxon>Bacteroidales</taxon>
        <taxon>Candidatus Cryptobacteroides</taxon>
    </lineage>
</organism>
<feature type="transmembrane region" description="Helical" evidence="6">
    <location>
        <begin position="88"/>
        <end position="112"/>
    </location>
</feature>
<feature type="transmembrane region" description="Helical" evidence="6">
    <location>
        <begin position="12"/>
        <end position="34"/>
    </location>
</feature>
<feature type="transmembrane region" description="Helical" evidence="6">
    <location>
        <begin position="162"/>
        <end position="183"/>
    </location>
</feature>
<reference evidence="7" key="2">
    <citation type="journal article" date="2021" name="PeerJ">
        <title>Extensive microbial diversity within the chicken gut microbiome revealed by metagenomics and culture.</title>
        <authorList>
            <person name="Gilroy R."/>
            <person name="Ravi A."/>
            <person name="Getino M."/>
            <person name="Pursley I."/>
            <person name="Horton D.L."/>
            <person name="Alikhan N.F."/>
            <person name="Baker D."/>
            <person name="Gharbi K."/>
            <person name="Hall N."/>
            <person name="Watson M."/>
            <person name="Adriaenssens E.M."/>
            <person name="Foster-Nyarko E."/>
            <person name="Jarju S."/>
            <person name="Secka A."/>
            <person name="Antonio M."/>
            <person name="Oren A."/>
            <person name="Chaudhuri R.R."/>
            <person name="La Ragione R."/>
            <person name="Hildebrand F."/>
            <person name="Pallen M.J."/>
        </authorList>
    </citation>
    <scope>NUCLEOTIDE SEQUENCE</scope>
    <source>
        <strain evidence="7">B2-22910</strain>
    </source>
</reference>
<sequence length="518" mass="58327">MPNNGVTDNRRVARNTMFLYIRMILILLVTLYTSRVVLDILGVSDYGVYNIVGGVVTMFAFLNNSMASATQRFLTFELGRGDPVRLRNVFSAAMHIHLFIGLLVVVMAETAGLWLLNEKLVIEPERMAAARWVYQFSVATFFVNVIQVPYNAVIVAHEKMDIFAYVSVAEALAKLSMVFLLKILPFDKLIVYGFLMLLIQVAVRIFYQLWCRRRYQECRSVKPGAKSLYREMTGFAGWNVFGSLAWVMKDQGINIILNLFFGTAVNAARGVALQVSNSVNAFVSNFQMAFNPQITKNYAQGEVREMERLALRGLKFSFVLLYFLALPLLLNVDFVLDVWLKEVPEYSSSFIVLIMADALVCSLFGSPLMTSLAATGSIRNYQVAVSLIILLSIPVAYVLLRSGMEPETVYYVTIVFSAVSGFARFFFARRQIGFSVRRFISSVLLRVAGMLAVSLPLPLYLRLCVLTVDSWWTFLVLCSVSVVCTGISAWTVALDRTERDSMGRMLKDWTAKLAGRRK</sequence>
<feature type="transmembrane region" description="Helical" evidence="6">
    <location>
        <begin position="189"/>
        <end position="207"/>
    </location>
</feature>
<feature type="transmembrane region" description="Helical" evidence="6">
    <location>
        <begin position="350"/>
        <end position="369"/>
    </location>
</feature>
<name>A0A9D9NFX7_9BACT</name>
<reference evidence="7" key="1">
    <citation type="submission" date="2020-10" db="EMBL/GenBank/DDBJ databases">
        <authorList>
            <person name="Gilroy R."/>
        </authorList>
    </citation>
    <scope>NUCLEOTIDE SEQUENCE</scope>
    <source>
        <strain evidence="7">B2-22910</strain>
    </source>
</reference>
<keyword evidence="5 6" id="KW-0472">Membrane</keyword>
<feature type="transmembrane region" description="Helical" evidence="6">
    <location>
        <begin position="132"/>
        <end position="150"/>
    </location>
</feature>
<evidence type="ECO:0000256" key="2">
    <source>
        <dbReference type="ARBA" id="ARBA00022475"/>
    </source>
</evidence>
<protein>
    <submittedName>
        <fullName evidence="7">Lipopolysaccharide biosynthesis protein</fullName>
    </submittedName>
</protein>
<accession>A0A9D9NFX7</accession>
<comment type="caution">
    <text evidence="7">The sequence shown here is derived from an EMBL/GenBank/DDBJ whole genome shotgun (WGS) entry which is preliminary data.</text>
</comment>
<dbReference type="AlphaFoldDB" id="A0A9D9NFX7"/>
<feature type="transmembrane region" description="Helical" evidence="6">
    <location>
        <begin position="46"/>
        <end position="67"/>
    </location>
</feature>
<dbReference type="InterPro" id="IPR050833">
    <property type="entry name" value="Poly_Biosynth_Transport"/>
</dbReference>
<gene>
    <name evidence="7" type="ORF">IAB82_07580</name>
</gene>
<dbReference type="PANTHER" id="PTHR30250:SF26">
    <property type="entry name" value="PSMA PROTEIN"/>
    <property type="match status" value="1"/>
</dbReference>
<keyword evidence="2" id="KW-1003">Cell membrane</keyword>
<feature type="transmembrane region" description="Helical" evidence="6">
    <location>
        <begin position="439"/>
        <end position="459"/>
    </location>
</feature>
<evidence type="ECO:0000256" key="6">
    <source>
        <dbReference type="SAM" id="Phobius"/>
    </source>
</evidence>
<feature type="transmembrane region" description="Helical" evidence="6">
    <location>
        <begin position="381"/>
        <end position="402"/>
    </location>
</feature>
<evidence type="ECO:0000256" key="5">
    <source>
        <dbReference type="ARBA" id="ARBA00023136"/>
    </source>
</evidence>
<feature type="transmembrane region" description="Helical" evidence="6">
    <location>
        <begin position="313"/>
        <end position="330"/>
    </location>
</feature>
<comment type="subcellular location">
    <subcellularLocation>
        <location evidence="1">Cell membrane</location>
        <topology evidence="1">Multi-pass membrane protein</topology>
    </subcellularLocation>
</comment>